<dbReference type="InterPro" id="IPR036457">
    <property type="entry name" value="PPM-type-like_dom_sf"/>
</dbReference>
<dbReference type="GO" id="GO:0004722">
    <property type="term" value="F:protein serine/threonine phosphatase activity"/>
    <property type="evidence" value="ECO:0007669"/>
    <property type="project" value="UniProtKB-EC"/>
</dbReference>
<evidence type="ECO:0000313" key="3">
    <source>
        <dbReference type="EMBL" id="ODQ64409.1"/>
    </source>
</evidence>
<dbReference type="EC" id="3.1.3.16" evidence="1"/>
<gene>
    <name evidence="3" type="ORF">NADFUDRAFT_52737</name>
</gene>
<dbReference type="EMBL" id="KV454412">
    <property type="protein sequence ID" value="ODQ64409.1"/>
    <property type="molecule type" value="Genomic_DNA"/>
</dbReference>
<keyword evidence="1" id="KW-0378">Hydrolase</keyword>
<protein>
    <recommendedName>
        <fullName evidence="1">Protein phosphatase</fullName>
        <ecNumber evidence="1">3.1.3.16</ecNumber>
    </recommendedName>
</protein>
<evidence type="ECO:0000259" key="2">
    <source>
        <dbReference type="PROSITE" id="PS51746"/>
    </source>
</evidence>
<comment type="cofactor">
    <cofactor evidence="1">
        <name>Mn(2+)</name>
        <dbReference type="ChEBI" id="CHEBI:29035"/>
    </cofactor>
</comment>
<dbReference type="Gene3D" id="3.60.40.10">
    <property type="entry name" value="PPM-type phosphatase domain"/>
    <property type="match status" value="1"/>
</dbReference>
<dbReference type="PANTHER" id="PTHR12320">
    <property type="entry name" value="PROTEIN PHOSPHATASE 2C"/>
    <property type="match status" value="1"/>
</dbReference>
<comment type="similarity">
    <text evidence="1">Belongs to the PP2C family.</text>
</comment>
<dbReference type="InterPro" id="IPR001932">
    <property type="entry name" value="PPM-type_phosphatase-like_dom"/>
</dbReference>
<keyword evidence="1" id="KW-0479">Metal-binding</keyword>
<evidence type="ECO:0000256" key="1">
    <source>
        <dbReference type="RuleBase" id="RU366020"/>
    </source>
</evidence>
<name>A0A1E3PG80_9ASCO</name>
<proteinExistence type="inferred from homology"/>
<dbReference type="Proteomes" id="UP000095009">
    <property type="component" value="Unassembled WGS sequence"/>
</dbReference>
<evidence type="ECO:0000313" key="4">
    <source>
        <dbReference type="Proteomes" id="UP000095009"/>
    </source>
</evidence>
<comment type="cofactor">
    <cofactor evidence="1">
        <name>Mg(2+)</name>
        <dbReference type="ChEBI" id="CHEBI:18420"/>
    </cofactor>
</comment>
<feature type="domain" description="PPM-type phosphatase" evidence="2">
    <location>
        <begin position="87"/>
        <end position="381"/>
    </location>
</feature>
<sequence length="386" mass="42250">MYALLLKNYKWISFLLALVVLISACFYSDSTAQFRHSTVSLSSICLLSSIQKTPVKPNFFPSSQRPLSYLVSPAFVAKTRNPNKKLRSSVSDAVRKRRPATGEDAFFCASLEAGSSCLTGDTVKDVALGVADGVGGWAELGIDSADFSHSLCEEMASMAKSYINDELPVTKLSPDKLLAEAYYNVESAGQVLAGGSTACVGVATSDGKLTVANLGDSGFFIFRNGTVIYQSEIQTHAFNTPYQMAIIPKELKRQDEKRGVRHIMDYPEDADHSSFDLKHGDVVLFGTDGLLDNLSAQDCLVIVNDTMLKTGSWVNDQKTGLRPNERMTGALELSKNIVSKAFNVSRNPNWESPFSKEVERYYGGVYKGGKVDDITILVMMVQHQLD</sequence>
<dbReference type="PROSITE" id="PS51257">
    <property type="entry name" value="PROKAR_LIPOPROTEIN"/>
    <property type="match status" value="1"/>
</dbReference>
<keyword evidence="4" id="KW-1185">Reference proteome</keyword>
<organism evidence="3 4">
    <name type="scientific">Nadsonia fulvescens var. elongata DSM 6958</name>
    <dbReference type="NCBI Taxonomy" id="857566"/>
    <lineage>
        <taxon>Eukaryota</taxon>
        <taxon>Fungi</taxon>
        <taxon>Dikarya</taxon>
        <taxon>Ascomycota</taxon>
        <taxon>Saccharomycotina</taxon>
        <taxon>Dipodascomycetes</taxon>
        <taxon>Dipodascales</taxon>
        <taxon>Dipodascales incertae sedis</taxon>
        <taxon>Nadsonia</taxon>
    </lineage>
</organism>
<comment type="catalytic activity">
    <reaction evidence="1">
        <text>O-phospho-L-threonyl-[protein] + H2O = L-threonyl-[protein] + phosphate</text>
        <dbReference type="Rhea" id="RHEA:47004"/>
        <dbReference type="Rhea" id="RHEA-COMP:11060"/>
        <dbReference type="Rhea" id="RHEA-COMP:11605"/>
        <dbReference type="ChEBI" id="CHEBI:15377"/>
        <dbReference type="ChEBI" id="CHEBI:30013"/>
        <dbReference type="ChEBI" id="CHEBI:43474"/>
        <dbReference type="ChEBI" id="CHEBI:61977"/>
        <dbReference type="EC" id="3.1.3.16"/>
    </reaction>
</comment>
<keyword evidence="1" id="KW-0460">Magnesium</keyword>
<dbReference type="AlphaFoldDB" id="A0A1E3PG80"/>
<dbReference type="SUPFAM" id="SSF81606">
    <property type="entry name" value="PP2C-like"/>
    <property type="match status" value="1"/>
</dbReference>
<dbReference type="STRING" id="857566.A0A1E3PG80"/>
<reference evidence="3 4" key="1">
    <citation type="journal article" date="2016" name="Proc. Natl. Acad. Sci. U.S.A.">
        <title>Comparative genomics of biotechnologically important yeasts.</title>
        <authorList>
            <person name="Riley R."/>
            <person name="Haridas S."/>
            <person name="Wolfe K.H."/>
            <person name="Lopes M.R."/>
            <person name="Hittinger C.T."/>
            <person name="Goeker M."/>
            <person name="Salamov A.A."/>
            <person name="Wisecaver J.H."/>
            <person name="Long T.M."/>
            <person name="Calvey C.H."/>
            <person name="Aerts A.L."/>
            <person name="Barry K.W."/>
            <person name="Choi C."/>
            <person name="Clum A."/>
            <person name="Coughlan A.Y."/>
            <person name="Deshpande S."/>
            <person name="Douglass A.P."/>
            <person name="Hanson S.J."/>
            <person name="Klenk H.-P."/>
            <person name="LaButti K.M."/>
            <person name="Lapidus A."/>
            <person name="Lindquist E.A."/>
            <person name="Lipzen A.M."/>
            <person name="Meier-Kolthoff J.P."/>
            <person name="Ohm R.A."/>
            <person name="Otillar R.P."/>
            <person name="Pangilinan J.L."/>
            <person name="Peng Y."/>
            <person name="Rokas A."/>
            <person name="Rosa C.A."/>
            <person name="Scheuner C."/>
            <person name="Sibirny A.A."/>
            <person name="Slot J.C."/>
            <person name="Stielow J.B."/>
            <person name="Sun H."/>
            <person name="Kurtzman C.P."/>
            <person name="Blackwell M."/>
            <person name="Grigoriev I.V."/>
            <person name="Jeffries T.W."/>
        </authorList>
    </citation>
    <scope>NUCLEOTIDE SEQUENCE [LARGE SCALE GENOMIC DNA]</scope>
    <source>
        <strain evidence="3 4">DSM 6958</strain>
    </source>
</reference>
<dbReference type="InterPro" id="IPR039123">
    <property type="entry name" value="PPTC7"/>
</dbReference>
<accession>A0A1E3PG80</accession>
<dbReference type="PANTHER" id="PTHR12320:SF1">
    <property type="entry name" value="PROTEIN PHOSPHATASE PTC7 HOMOLOG"/>
    <property type="match status" value="1"/>
</dbReference>
<dbReference type="GO" id="GO:0046872">
    <property type="term" value="F:metal ion binding"/>
    <property type="evidence" value="ECO:0007669"/>
    <property type="project" value="UniProtKB-UniRule"/>
</dbReference>
<keyword evidence="1" id="KW-0904">Protein phosphatase</keyword>
<dbReference type="PROSITE" id="PS51746">
    <property type="entry name" value="PPM_2"/>
    <property type="match status" value="1"/>
</dbReference>
<keyword evidence="1" id="KW-0464">Manganese</keyword>
<comment type="catalytic activity">
    <reaction evidence="1">
        <text>O-phospho-L-seryl-[protein] + H2O = L-seryl-[protein] + phosphate</text>
        <dbReference type="Rhea" id="RHEA:20629"/>
        <dbReference type="Rhea" id="RHEA-COMP:9863"/>
        <dbReference type="Rhea" id="RHEA-COMP:11604"/>
        <dbReference type="ChEBI" id="CHEBI:15377"/>
        <dbReference type="ChEBI" id="CHEBI:29999"/>
        <dbReference type="ChEBI" id="CHEBI:43474"/>
        <dbReference type="ChEBI" id="CHEBI:83421"/>
        <dbReference type="EC" id="3.1.3.16"/>
    </reaction>
</comment>
<dbReference type="SMART" id="SM00331">
    <property type="entry name" value="PP2C_SIG"/>
    <property type="match status" value="1"/>
</dbReference>
<dbReference type="OrthoDB" id="60843at2759"/>
<dbReference type="Pfam" id="PF07228">
    <property type="entry name" value="SpoIIE"/>
    <property type="match status" value="1"/>
</dbReference>
<dbReference type="SMART" id="SM00332">
    <property type="entry name" value="PP2Cc"/>
    <property type="match status" value="1"/>
</dbReference>